<evidence type="ECO:0000256" key="6">
    <source>
        <dbReference type="ARBA" id="ARBA00023316"/>
    </source>
</evidence>
<dbReference type="UniPathway" id="UPA00219"/>
<keyword evidence="5 7" id="KW-0573">Peptidoglycan synthesis</keyword>
<dbReference type="GO" id="GO:0009252">
    <property type="term" value="P:peptidoglycan biosynthetic process"/>
    <property type="evidence" value="ECO:0007669"/>
    <property type="project" value="UniProtKB-UniPathway"/>
</dbReference>
<dbReference type="SUPFAM" id="SSF141523">
    <property type="entry name" value="L,D-transpeptidase catalytic domain-like"/>
    <property type="match status" value="1"/>
</dbReference>
<evidence type="ECO:0000313" key="10">
    <source>
        <dbReference type="EMBL" id="RCV93911.1"/>
    </source>
</evidence>
<dbReference type="EMBL" id="QPIJ01000001">
    <property type="protein sequence ID" value="RCV93911.1"/>
    <property type="molecule type" value="Genomic_DNA"/>
</dbReference>
<dbReference type="PROSITE" id="PS52029">
    <property type="entry name" value="LD_TPASE"/>
    <property type="match status" value="1"/>
</dbReference>
<dbReference type="AlphaFoldDB" id="A0A368UA89"/>
<evidence type="ECO:0000256" key="7">
    <source>
        <dbReference type="PROSITE-ProRule" id="PRU01373"/>
    </source>
</evidence>
<proteinExistence type="inferred from homology"/>
<comment type="caution">
    <text evidence="10">The sequence shown here is derived from an EMBL/GenBank/DDBJ whole genome shotgun (WGS) entry which is preliminary data.</text>
</comment>
<dbReference type="GO" id="GO:0071555">
    <property type="term" value="P:cell wall organization"/>
    <property type="evidence" value="ECO:0007669"/>
    <property type="project" value="UniProtKB-UniRule"/>
</dbReference>
<dbReference type="GO" id="GO:0008360">
    <property type="term" value="P:regulation of cell shape"/>
    <property type="evidence" value="ECO:0007669"/>
    <property type="project" value="UniProtKB-UniRule"/>
</dbReference>
<feature type="signal peptide" evidence="8">
    <location>
        <begin position="1"/>
        <end position="27"/>
    </location>
</feature>
<dbReference type="RefSeq" id="WP_114485239.1">
    <property type="nucleotide sequence ID" value="NZ_CBCSHM010000001.1"/>
</dbReference>
<keyword evidence="3" id="KW-0808">Transferase</keyword>
<evidence type="ECO:0000256" key="5">
    <source>
        <dbReference type="ARBA" id="ARBA00022984"/>
    </source>
</evidence>
<dbReference type="GO" id="GO:0004180">
    <property type="term" value="F:carboxypeptidase activity"/>
    <property type="evidence" value="ECO:0007669"/>
    <property type="project" value="UniProtKB-ARBA"/>
</dbReference>
<evidence type="ECO:0000256" key="8">
    <source>
        <dbReference type="SAM" id="SignalP"/>
    </source>
</evidence>
<keyword evidence="8" id="KW-0732">Signal</keyword>
<keyword evidence="11" id="KW-1185">Reference proteome</keyword>
<dbReference type="GO" id="GO:0016740">
    <property type="term" value="F:transferase activity"/>
    <property type="evidence" value="ECO:0007669"/>
    <property type="project" value="UniProtKB-KW"/>
</dbReference>
<feature type="domain" description="L,D-TPase catalytic" evidence="9">
    <location>
        <begin position="66"/>
        <end position="223"/>
    </location>
</feature>
<evidence type="ECO:0000256" key="4">
    <source>
        <dbReference type="ARBA" id="ARBA00022960"/>
    </source>
</evidence>
<name>A0A368UA89_9GAMM</name>
<comment type="pathway">
    <text evidence="1 7">Cell wall biogenesis; peptidoglycan biosynthesis.</text>
</comment>
<dbReference type="OrthoDB" id="9809748at2"/>
<dbReference type="InterPro" id="IPR005490">
    <property type="entry name" value="LD_TPept_cat_dom"/>
</dbReference>
<feature type="chain" id="PRO_5016875735" evidence="8">
    <location>
        <begin position="28"/>
        <end position="224"/>
    </location>
</feature>
<feature type="active site" description="Nucleophile" evidence="7">
    <location>
        <position position="199"/>
    </location>
</feature>
<reference evidence="10 11" key="1">
    <citation type="submission" date="2018-07" db="EMBL/GenBank/DDBJ databases">
        <title>Halomonas rutogse sp. nov., isolated from Lake TangqianCo on Tibetan Plateau.</title>
        <authorList>
            <person name="Lu H."/>
            <person name="Xing P."/>
            <person name="Wu Q."/>
        </authorList>
    </citation>
    <scope>NUCLEOTIDE SEQUENCE [LARGE SCALE GENOMIC DNA]</scope>
    <source>
        <strain evidence="10 11">TQ8S</strain>
    </source>
</reference>
<dbReference type="CDD" id="cd16913">
    <property type="entry name" value="YkuD_like"/>
    <property type="match status" value="1"/>
</dbReference>
<keyword evidence="6 7" id="KW-0961">Cell wall biogenesis/degradation</keyword>
<dbReference type="InterPro" id="IPR038063">
    <property type="entry name" value="Transpep_catalytic_dom"/>
</dbReference>
<evidence type="ECO:0000256" key="1">
    <source>
        <dbReference type="ARBA" id="ARBA00004752"/>
    </source>
</evidence>
<evidence type="ECO:0000259" key="9">
    <source>
        <dbReference type="PROSITE" id="PS52029"/>
    </source>
</evidence>
<feature type="active site" description="Proton donor/acceptor" evidence="7">
    <location>
        <position position="180"/>
    </location>
</feature>
<organism evidence="10 11">
    <name type="scientific">Vreelandella rituensis</name>
    <dbReference type="NCBI Taxonomy" id="2282306"/>
    <lineage>
        <taxon>Bacteria</taxon>
        <taxon>Pseudomonadati</taxon>
        <taxon>Pseudomonadota</taxon>
        <taxon>Gammaproteobacteria</taxon>
        <taxon>Oceanospirillales</taxon>
        <taxon>Halomonadaceae</taxon>
        <taxon>Vreelandella</taxon>
    </lineage>
</organism>
<protein>
    <submittedName>
        <fullName evidence="10">Murein L,D-transpeptidase</fullName>
    </submittedName>
</protein>
<accession>A0A368UA89</accession>
<keyword evidence="4 7" id="KW-0133">Cell shape</keyword>
<evidence type="ECO:0000256" key="3">
    <source>
        <dbReference type="ARBA" id="ARBA00022679"/>
    </source>
</evidence>
<dbReference type="Gene3D" id="2.40.440.10">
    <property type="entry name" value="L,D-transpeptidase catalytic domain-like"/>
    <property type="match status" value="1"/>
</dbReference>
<evidence type="ECO:0000313" key="11">
    <source>
        <dbReference type="Proteomes" id="UP000253204"/>
    </source>
</evidence>
<dbReference type="Pfam" id="PF03734">
    <property type="entry name" value="YkuD"/>
    <property type="match status" value="1"/>
</dbReference>
<comment type="similarity">
    <text evidence="2">Belongs to the YkuD family.</text>
</comment>
<dbReference type="Proteomes" id="UP000253204">
    <property type="component" value="Unassembled WGS sequence"/>
</dbReference>
<gene>
    <name evidence="10" type="ORF">DU506_01760</name>
</gene>
<sequence>MAAHSYRRLTVLLLTITTLLAASPAWSRVQATSTTSIYEETRAPAHKTFLNSVKAIPVPEGADTETWVFIDLISRELHVFRGRERLKTIPHVAIGTAGVERIRTMGSHLTPVGEFRVDQINRQSRFNTFFGIDYPTPEIVQDAHKAGLLSDRDYQRYTQHRKRYNRTLHHTALGGNIGIHGLGRRNPEVHRVYDWTEGCLAVNNSEIKELSQWIDLGTRVVLHD</sequence>
<evidence type="ECO:0000256" key="2">
    <source>
        <dbReference type="ARBA" id="ARBA00005992"/>
    </source>
</evidence>